<keyword evidence="9" id="KW-1185">Reference proteome</keyword>
<dbReference type="SUPFAM" id="SSF53067">
    <property type="entry name" value="Actin-like ATPase domain"/>
    <property type="match status" value="2"/>
</dbReference>
<comment type="subcellular location">
    <subcellularLocation>
        <location evidence="1">Cytoplasm</location>
    </subcellularLocation>
</comment>
<organism evidence="8 9">
    <name type="scientific">Psychrosphaera ytuae</name>
    <dbReference type="NCBI Taxonomy" id="2820710"/>
    <lineage>
        <taxon>Bacteria</taxon>
        <taxon>Pseudomonadati</taxon>
        <taxon>Pseudomonadota</taxon>
        <taxon>Gammaproteobacteria</taxon>
        <taxon>Alteromonadales</taxon>
        <taxon>Pseudoalteromonadaceae</taxon>
        <taxon>Psychrosphaera</taxon>
    </lineage>
</organism>
<dbReference type="GO" id="GO:0005829">
    <property type="term" value="C:cytosol"/>
    <property type="evidence" value="ECO:0007669"/>
    <property type="project" value="TreeGrafter"/>
</dbReference>
<proteinExistence type="inferred from homology"/>
<evidence type="ECO:0000256" key="2">
    <source>
        <dbReference type="ARBA" id="ARBA00010493"/>
    </source>
</evidence>
<evidence type="ECO:0000313" key="9">
    <source>
        <dbReference type="Proteomes" id="UP000682739"/>
    </source>
</evidence>
<keyword evidence="4" id="KW-0963">Cytoplasm</keyword>
<dbReference type="GO" id="GO:0002949">
    <property type="term" value="P:tRNA threonylcarbamoyladenosine modification"/>
    <property type="evidence" value="ECO:0007669"/>
    <property type="project" value="InterPro"/>
</dbReference>
<dbReference type="CDD" id="cd24032">
    <property type="entry name" value="ASKHA_NBD_TsaB"/>
    <property type="match status" value="1"/>
</dbReference>
<evidence type="ECO:0000259" key="7">
    <source>
        <dbReference type="Pfam" id="PF00814"/>
    </source>
</evidence>
<dbReference type="KEGG" id="psym:J1N51_05065"/>
<dbReference type="FunFam" id="3.30.420.40:FF:000097">
    <property type="entry name" value="tRNA threonylcarbamoyladenosine biosynthesis protein TsaB"/>
    <property type="match status" value="1"/>
</dbReference>
<protein>
    <recommendedName>
        <fullName evidence="3">tRNA threonylcarbamoyladenosine biosynthesis protein TsaB</fullName>
    </recommendedName>
    <alternativeName>
        <fullName evidence="6">t(6)A37 threonylcarbamoyladenosine biosynthesis protein TsaB</fullName>
    </alternativeName>
</protein>
<gene>
    <name evidence="8" type="primary">tsaB</name>
    <name evidence="8" type="ORF">J1N51_05065</name>
</gene>
<evidence type="ECO:0000256" key="3">
    <source>
        <dbReference type="ARBA" id="ARBA00019012"/>
    </source>
</evidence>
<dbReference type="Gene3D" id="3.30.420.40">
    <property type="match status" value="2"/>
</dbReference>
<dbReference type="PANTHER" id="PTHR11735">
    <property type="entry name" value="TRNA N6-ADENOSINE THREONYLCARBAMOYLTRANSFERASE"/>
    <property type="match status" value="1"/>
</dbReference>
<dbReference type="PANTHER" id="PTHR11735:SF11">
    <property type="entry name" value="TRNA THREONYLCARBAMOYLADENOSINE BIOSYNTHESIS PROTEIN TSAB"/>
    <property type="match status" value="1"/>
</dbReference>
<accession>A0A975HJ09</accession>
<sequence>MKLLALDAATEACSVALQTEQALFEYFEVCPQQHSQKLLPAVGDLLGEAGLSLSELDGIIYGQGPGSFTGVRIGVSVTQGLAFGADLKVAGVSNLALMAQQAIAELNAEIVVTAIDARMSEIYFAVYKNNNGIAEPVLEDVVCKPNDVAALLADKGITLSDATKTFAVGTGWESYKQELTAQIPVTLTEITLPNVKYGFALAAVDFENGNAKDAEFAQPNYVRDEVTWKKLPGR</sequence>
<evidence type="ECO:0000313" key="8">
    <source>
        <dbReference type="EMBL" id="QTH64830.1"/>
    </source>
</evidence>
<dbReference type="InterPro" id="IPR022496">
    <property type="entry name" value="T6A_TsaB"/>
</dbReference>
<evidence type="ECO:0000256" key="4">
    <source>
        <dbReference type="ARBA" id="ARBA00022490"/>
    </source>
</evidence>
<dbReference type="AlphaFoldDB" id="A0A975HJ09"/>
<reference evidence="8" key="1">
    <citation type="submission" date="2021-03" db="EMBL/GenBank/DDBJ databases">
        <title>Description of Psychrosphaera ytuae sp. nov. isolated from deep sea sediment of South China Sea.</title>
        <authorList>
            <person name="Zhang J."/>
            <person name="Xu X.-D."/>
        </authorList>
    </citation>
    <scope>NUCLEOTIDE SEQUENCE</scope>
    <source>
        <strain evidence="8">MTZ26</strain>
    </source>
</reference>
<dbReference type="NCBIfam" id="TIGR03725">
    <property type="entry name" value="T6A_YeaZ"/>
    <property type="match status" value="1"/>
</dbReference>
<name>A0A975HJ09_9GAMM</name>
<dbReference type="EMBL" id="CP072110">
    <property type="protein sequence ID" value="QTH64830.1"/>
    <property type="molecule type" value="Genomic_DNA"/>
</dbReference>
<dbReference type="Proteomes" id="UP000682739">
    <property type="component" value="Chromosome"/>
</dbReference>
<keyword evidence="5" id="KW-0819">tRNA processing</keyword>
<dbReference type="InterPro" id="IPR043129">
    <property type="entry name" value="ATPase_NBD"/>
</dbReference>
<evidence type="ECO:0000256" key="1">
    <source>
        <dbReference type="ARBA" id="ARBA00004496"/>
    </source>
</evidence>
<dbReference type="InterPro" id="IPR000905">
    <property type="entry name" value="Gcp-like_dom"/>
</dbReference>
<evidence type="ECO:0000256" key="6">
    <source>
        <dbReference type="ARBA" id="ARBA00032446"/>
    </source>
</evidence>
<feature type="domain" description="Gcp-like" evidence="7">
    <location>
        <begin position="29"/>
        <end position="176"/>
    </location>
</feature>
<comment type="similarity">
    <text evidence="2">Belongs to the KAE1 / TsaD family. TsaB subfamily.</text>
</comment>
<dbReference type="RefSeq" id="WP_208832884.1">
    <property type="nucleotide sequence ID" value="NZ_CP072110.1"/>
</dbReference>
<evidence type="ECO:0000256" key="5">
    <source>
        <dbReference type="ARBA" id="ARBA00022694"/>
    </source>
</evidence>
<dbReference type="Pfam" id="PF00814">
    <property type="entry name" value="TsaD"/>
    <property type="match status" value="1"/>
</dbReference>